<reference evidence="1 2" key="2">
    <citation type="journal article" date="2022" name="Mol. Ecol. Resour.">
        <title>The genomes of chicory, endive, great burdock and yacon provide insights into Asteraceae paleo-polyploidization history and plant inulin production.</title>
        <authorList>
            <person name="Fan W."/>
            <person name="Wang S."/>
            <person name="Wang H."/>
            <person name="Wang A."/>
            <person name="Jiang F."/>
            <person name="Liu H."/>
            <person name="Zhao H."/>
            <person name="Xu D."/>
            <person name="Zhang Y."/>
        </authorList>
    </citation>
    <scope>NUCLEOTIDE SEQUENCE [LARGE SCALE GENOMIC DNA]</scope>
    <source>
        <strain evidence="2">cv. Punajuju</strain>
        <tissue evidence="1">Leaves</tissue>
    </source>
</reference>
<comment type="caution">
    <text evidence="1">The sequence shown here is derived from an EMBL/GenBank/DDBJ whole genome shotgun (WGS) entry which is preliminary data.</text>
</comment>
<dbReference type="Proteomes" id="UP001055811">
    <property type="component" value="Linkage Group LG01"/>
</dbReference>
<keyword evidence="2" id="KW-1185">Reference proteome</keyword>
<evidence type="ECO:0000313" key="2">
    <source>
        <dbReference type="Proteomes" id="UP001055811"/>
    </source>
</evidence>
<protein>
    <submittedName>
        <fullName evidence="1">Uncharacterized protein</fullName>
    </submittedName>
</protein>
<accession>A0ACB9GXN5</accession>
<reference evidence="2" key="1">
    <citation type="journal article" date="2022" name="Mol. Ecol. Resour.">
        <title>The genomes of chicory, endive, great burdock and yacon provide insights into Asteraceae palaeo-polyploidization history and plant inulin production.</title>
        <authorList>
            <person name="Fan W."/>
            <person name="Wang S."/>
            <person name="Wang H."/>
            <person name="Wang A."/>
            <person name="Jiang F."/>
            <person name="Liu H."/>
            <person name="Zhao H."/>
            <person name="Xu D."/>
            <person name="Zhang Y."/>
        </authorList>
    </citation>
    <scope>NUCLEOTIDE SEQUENCE [LARGE SCALE GENOMIC DNA]</scope>
    <source>
        <strain evidence="2">cv. Punajuju</strain>
    </source>
</reference>
<gene>
    <name evidence="1" type="ORF">L2E82_00737</name>
</gene>
<organism evidence="1 2">
    <name type="scientific">Cichorium intybus</name>
    <name type="common">Chicory</name>
    <dbReference type="NCBI Taxonomy" id="13427"/>
    <lineage>
        <taxon>Eukaryota</taxon>
        <taxon>Viridiplantae</taxon>
        <taxon>Streptophyta</taxon>
        <taxon>Embryophyta</taxon>
        <taxon>Tracheophyta</taxon>
        <taxon>Spermatophyta</taxon>
        <taxon>Magnoliopsida</taxon>
        <taxon>eudicotyledons</taxon>
        <taxon>Gunneridae</taxon>
        <taxon>Pentapetalae</taxon>
        <taxon>asterids</taxon>
        <taxon>campanulids</taxon>
        <taxon>Asterales</taxon>
        <taxon>Asteraceae</taxon>
        <taxon>Cichorioideae</taxon>
        <taxon>Cichorieae</taxon>
        <taxon>Cichoriinae</taxon>
        <taxon>Cichorium</taxon>
    </lineage>
</organism>
<sequence length="115" mass="12537">MSSSPPSFCRSGASVPVASTSLIRLQFLDFGIFQCTPSVQQNATEKLHDLANCSYMRSHTKIDLRPLTLKLARKLACKNITVVGLDFLYSSQGKHHEGESGYKITCMAGAGDQVK</sequence>
<dbReference type="EMBL" id="CM042009">
    <property type="protein sequence ID" value="KAI3788087.1"/>
    <property type="molecule type" value="Genomic_DNA"/>
</dbReference>
<proteinExistence type="predicted"/>
<evidence type="ECO:0000313" key="1">
    <source>
        <dbReference type="EMBL" id="KAI3788087.1"/>
    </source>
</evidence>
<name>A0ACB9GXN5_CICIN</name>